<gene>
    <name evidence="1" type="ORF">DEA37_0010827</name>
</gene>
<accession>A0A5J4NI36</accession>
<organism evidence="1 2">
    <name type="scientific">Paragonimus westermani</name>
    <dbReference type="NCBI Taxonomy" id="34504"/>
    <lineage>
        <taxon>Eukaryota</taxon>
        <taxon>Metazoa</taxon>
        <taxon>Spiralia</taxon>
        <taxon>Lophotrochozoa</taxon>
        <taxon>Platyhelminthes</taxon>
        <taxon>Trematoda</taxon>
        <taxon>Digenea</taxon>
        <taxon>Plagiorchiida</taxon>
        <taxon>Troglotremata</taxon>
        <taxon>Troglotrematidae</taxon>
        <taxon>Paragonimus</taxon>
    </lineage>
</organism>
<dbReference type="GO" id="GO:0004659">
    <property type="term" value="F:prenyltransferase activity"/>
    <property type="evidence" value="ECO:0007669"/>
    <property type="project" value="InterPro"/>
</dbReference>
<dbReference type="InterPro" id="IPR008949">
    <property type="entry name" value="Isoprenoid_synthase_dom_sf"/>
</dbReference>
<protein>
    <submittedName>
        <fullName evidence="1">Uncharacterized protein</fullName>
    </submittedName>
</protein>
<dbReference type="AlphaFoldDB" id="A0A5J4NI36"/>
<evidence type="ECO:0000313" key="1">
    <source>
        <dbReference type="EMBL" id="KAA3675306.1"/>
    </source>
</evidence>
<dbReference type="SUPFAM" id="SSF48576">
    <property type="entry name" value="Terpenoid synthases"/>
    <property type="match status" value="1"/>
</dbReference>
<reference evidence="1 2" key="1">
    <citation type="journal article" date="2019" name="Gigascience">
        <title>Whole-genome sequence of the oriental lung fluke Paragonimus westermani.</title>
        <authorList>
            <person name="Oey H."/>
            <person name="Zakrzewski M."/>
            <person name="Narain K."/>
            <person name="Devi K.R."/>
            <person name="Agatsuma T."/>
            <person name="Nawaratna S."/>
            <person name="Gobert G.N."/>
            <person name="Jones M.K."/>
            <person name="Ragan M.A."/>
            <person name="McManus D.P."/>
            <person name="Krause L."/>
        </authorList>
    </citation>
    <scope>NUCLEOTIDE SEQUENCE [LARGE SCALE GENOMIC DNA]</scope>
    <source>
        <strain evidence="1 2">IND2009</strain>
    </source>
</reference>
<keyword evidence="2" id="KW-1185">Reference proteome</keyword>
<dbReference type="GO" id="GO:0008299">
    <property type="term" value="P:isoprenoid biosynthetic process"/>
    <property type="evidence" value="ECO:0007669"/>
    <property type="project" value="InterPro"/>
</dbReference>
<sequence>MPLLPTASDTNGCCTCETDDNDERVESGMMDSILLEPYNYLARNMGKELRRELITAFNHWLHVPADSLKIIAEVVQMLHNASLMWVLRYVLQSSQVHMRAVNDLL</sequence>
<dbReference type="EMBL" id="QNGE01002594">
    <property type="protein sequence ID" value="KAA3675306.1"/>
    <property type="molecule type" value="Genomic_DNA"/>
</dbReference>
<dbReference type="InterPro" id="IPR000092">
    <property type="entry name" value="Polyprenyl_synt"/>
</dbReference>
<dbReference type="Proteomes" id="UP000324629">
    <property type="component" value="Unassembled WGS sequence"/>
</dbReference>
<evidence type="ECO:0000313" key="2">
    <source>
        <dbReference type="Proteomes" id="UP000324629"/>
    </source>
</evidence>
<dbReference type="Pfam" id="PF00348">
    <property type="entry name" value="polyprenyl_synt"/>
    <property type="match status" value="1"/>
</dbReference>
<comment type="caution">
    <text evidence="1">The sequence shown here is derived from an EMBL/GenBank/DDBJ whole genome shotgun (WGS) entry which is preliminary data.</text>
</comment>
<name>A0A5J4NI36_9TREM</name>
<dbReference type="Gene3D" id="1.10.600.10">
    <property type="entry name" value="Farnesyl Diphosphate Synthase"/>
    <property type="match status" value="1"/>
</dbReference>
<proteinExistence type="predicted"/>